<evidence type="ECO:0000256" key="3">
    <source>
        <dbReference type="SAM" id="Coils"/>
    </source>
</evidence>
<dbReference type="RefSeq" id="WP_206642725.1">
    <property type="nucleotide sequence ID" value="NZ_CP071247.1"/>
</dbReference>
<feature type="coiled-coil region" evidence="3">
    <location>
        <begin position="398"/>
        <end position="425"/>
    </location>
</feature>
<evidence type="ECO:0000313" key="7">
    <source>
        <dbReference type="Proteomes" id="UP000663555"/>
    </source>
</evidence>
<name>A0ABX7MMQ0_9GAMM</name>
<evidence type="ECO:0000256" key="1">
    <source>
        <dbReference type="ARBA" id="ARBA00012528"/>
    </source>
</evidence>
<dbReference type="Proteomes" id="UP000663555">
    <property type="component" value="Chromosome"/>
</dbReference>
<dbReference type="InterPro" id="IPR050469">
    <property type="entry name" value="Diguanylate_Cyclase"/>
</dbReference>
<keyword evidence="3" id="KW-0175">Coiled coil</keyword>
<evidence type="ECO:0000313" key="6">
    <source>
        <dbReference type="EMBL" id="QSP93502.1"/>
    </source>
</evidence>
<reference evidence="6 7" key="1">
    <citation type="submission" date="2021-03" db="EMBL/GenBank/DDBJ databases">
        <title>Genome sequencing of Marinobacter sp. LPB0319.</title>
        <authorList>
            <person name="Kim J."/>
        </authorList>
    </citation>
    <scope>NUCLEOTIDE SEQUENCE [LARGE SCALE GENOMIC DNA]</scope>
    <source>
        <strain evidence="6 7">LPB0319</strain>
    </source>
</reference>
<keyword evidence="7" id="KW-1185">Reference proteome</keyword>
<feature type="transmembrane region" description="Helical" evidence="4">
    <location>
        <begin position="232"/>
        <end position="253"/>
    </location>
</feature>
<proteinExistence type="predicted"/>
<sequence>MAPWLHAEDAVIEQPDFGSLELGIHGEFLEDPSGTLKIESLHRASQPWEPLGSAHLNARFSSGSLWLRASLINQSDDRLSTVLDSGSALADYMDIHVVRNDETTETVLSGDRRPFHDRPINTRTVTLPLDLKPGERVTVYMRQSNYDGLHETLTPTLWAAETYDAELQKDGLVFGFLYGTLGALLLYNLFLAFSTRQRGFVRYALLVACILGWSFIFRGYAFQYLWPDAPDLNNQMLAIFALAGHAAFGLFAIEYMNIRRLAPRWMYLANCIPVLLNTLLILFPLLGFYAVSFASWFLVGALTQITVAATGIRLIKRGSRPAAYFMLAFGALGAGIAIYYLHLAGWLEANLLTQYGIQVGASLQVLLLSLGLADQMNTLRADKLKAEQAARAAQLALNSKLTEEVKRRTLELEELNQKLRELSITDELTGCFNRRHFNQVFEEELTHHLRQALPLAFCIIDIDNFKAYNDALGHPAGDQVLQRVVRCLQENLKRRQDRLFRLGGEEFGVLLHMDQPVEKAVPFIEQLRRAIADLGLPHPGNPDGVVTASFGLVLRRPGSAITTSEDIYARADSLLYHAKSEGRNRVVYAIE</sequence>
<dbReference type="InterPro" id="IPR000160">
    <property type="entry name" value="GGDEF_dom"/>
</dbReference>
<keyword evidence="4" id="KW-0812">Transmembrane</keyword>
<keyword evidence="4" id="KW-1133">Transmembrane helix</keyword>
<keyword evidence="4" id="KW-0472">Membrane</keyword>
<dbReference type="CDD" id="cd01949">
    <property type="entry name" value="GGDEF"/>
    <property type="match status" value="1"/>
</dbReference>
<dbReference type="Pfam" id="PF07695">
    <property type="entry name" value="7TMR-DISM_7TM"/>
    <property type="match status" value="1"/>
</dbReference>
<dbReference type="EC" id="2.7.7.65" evidence="1"/>
<feature type="domain" description="GGDEF" evidence="5">
    <location>
        <begin position="453"/>
        <end position="591"/>
    </location>
</feature>
<feature type="transmembrane region" description="Helical" evidence="4">
    <location>
        <begin position="355"/>
        <end position="373"/>
    </location>
</feature>
<dbReference type="Pfam" id="PF07696">
    <property type="entry name" value="7TMR-DISMED2"/>
    <property type="match status" value="1"/>
</dbReference>
<feature type="transmembrane region" description="Helical" evidence="4">
    <location>
        <begin position="203"/>
        <end position="226"/>
    </location>
</feature>
<dbReference type="SUPFAM" id="SSF55073">
    <property type="entry name" value="Nucleotide cyclase"/>
    <property type="match status" value="1"/>
</dbReference>
<organism evidence="6 7">
    <name type="scientific">Marinobacter salinisoli</name>
    <dbReference type="NCBI Taxonomy" id="2769486"/>
    <lineage>
        <taxon>Bacteria</taxon>
        <taxon>Pseudomonadati</taxon>
        <taxon>Pseudomonadota</taxon>
        <taxon>Gammaproteobacteria</taxon>
        <taxon>Pseudomonadales</taxon>
        <taxon>Marinobacteraceae</taxon>
        <taxon>Marinobacter</taxon>
    </lineage>
</organism>
<dbReference type="Gene3D" id="2.60.40.2380">
    <property type="match status" value="1"/>
</dbReference>
<dbReference type="NCBIfam" id="TIGR00254">
    <property type="entry name" value="GGDEF"/>
    <property type="match status" value="1"/>
</dbReference>
<evidence type="ECO:0000256" key="4">
    <source>
        <dbReference type="SAM" id="Phobius"/>
    </source>
</evidence>
<dbReference type="InterPro" id="IPR043128">
    <property type="entry name" value="Rev_trsase/Diguanyl_cyclase"/>
</dbReference>
<feature type="transmembrane region" description="Helical" evidence="4">
    <location>
        <begin position="322"/>
        <end position="343"/>
    </location>
</feature>
<dbReference type="PROSITE" id="PS50887">
    <property type="entry name" value="GGDEF"/>
    <property type="match status" value="1"/>
</dbReference>
<dbReference type="Pfam" id="PF00990">
    <property type="entry name" value="GGDEF"/>
    <property type="match status" value="1"/>
</dbReference>
<feature type="transmembrane region" description="Helical" evidence="4">
    <location>
        <begin position="265"/>
        <end position="287"/>
    </location>
</feature>
<evidence type="ECO:0000256" key="2">
    <source>
        <dbReference type="ARBA" id="ARBA00034247"/>
    </source>
</evidence>
<feature type="transmembrane region" description="Helical" evidence="4">
    <location>
        <begin position="293"/>
        <end position="315"/>
    </location>
</feature>
<dbReference type="SMART" id="SM00267">
    <property type="entry name" value="GGDEF"/>
    <property type="match status" value="1"/>
</dbReference>
<dbReference type="InterPro" id="IPR011622">
    <property type="entry name" value="7TMR_DISM_rcpt_extracell_dom2"/>
</dbReference>
<comment type="catalytic activity">
    <reaction evidence="2">
        <text>2 GTP = 3',3'-c-di-GMP + 2 diphosphate</text>
        <dbReference type="Rhea" id="RHEA:24898"/>
        <dbReference type="ChEBI" id="CHEBI:33019"/>
        <dbReference type="ChEBI" id="CHEBI:37565"/>
        <dbReference type="ChEBI" id="CHEBI:58805"/>
        <dbReference type="EC" id="2.7.7.65"/>
    </reaction>
</comment>
<protein>
    <recommendedName>
        <fullName evidence="1">diguanylate cyclase</fullName>
        <ecNumber evidence="1">2.7.7.65</ecNumber>
    </recommendedName>
</protein>
<evidence type="ECO:0000259" key="5">
    <source>
        <dbReference type="PROSITE" id="PS50887"/>
    </source>
</evidence>
<dbReference type="PANTHER" id="PTHR45138">
    <property type="entry name" value="REGULATORY COMPONENTS OF SENSORY TRANSDUCTION SYSTEM"/>
    <property type="match status" value="1"/>
</dbReference>
<dbReference type="PANTHER" id="PTHR45138:SF9">
    <property type="entry name" value="DIGUANYLATE CYCLASE DGCM-RELATED"/>
    <property type="match status" value="1"/>
</dbReference>
<accession>A0ABX7MMQ0</accession>
<dbReference type="Gene3D" id="3.30.70.270">
    <property type="match status" value="1"/>
</dbReference>
<dbReference type="InterPro" id="IPR029787">
    <property type="entry name" value="Nucleotide_cyclase"/>
</dbReference>
<dbReference type="InterPro" id="IPR011623">
    <property type="entry name" value="7TMR_DISM_rcpt_extracell_dom1"/>
</dbReference>
<gene>
    <name evidence="6" type="ORF">LPB19_09715</name>
</gene>
<feature type="transmembrane region" description="Helical" evidence="4">
    <location>
        <begin position="172"/>
        <end position="191"/>
    </location>
</feature>
<dbReference type="EMBL" id="CP071247">
    <property type="protein sequence ID" value="QSP93502.1"/>
    <property type="molecule type" value="Genomic_DNA"/>
</dbReference>